<evidence type="ECO:0000313" key="4">
    <source>
        <dbReference type="EMBL" id="KAJ8450442.1"/>
    </source>
</evidence>
<feature type="region of interest" description="Disordered" evidence="2">
    <location>
        <begin position="97"/>
        <end position="116"/>
    </location>
</feature>
<protein>
    <recommendedName>
        <fullName evidence="3">Thioredoxin domain-containing protein</fullName>
    </recommendedName>
</protein>
<feature type="compositionally biased region" description="Basic and acidic residues" evidence="2">
    <location>
        <begin position="68"/>
        <end position="88"/>
    </location>
</feature>
<dbReference type="GO" id="GO:0008356">
    <property type="term" value="P:asymmetric cell division"/>
    <property type="evidence" value="ECO:0007669"/>
    <property type="project" value="InterPro"/>
</dbReference>
<feature type="coiled-coil region" evidence="1">
    <location>
        <begin position="313"/>
        <end position="340"/>
    </location>
</feature>
<dbReference type="PROSITE" id="PS51352">
    <property type="entry name" value="THIOREDOXIN_2"/>
    <property type="match status" value="1"/>
</dbReference>
<evidence type="ECO:0000259" key="3">
    <source>
        <dbReference type="PROSITE" id="PS51352"/>
    </source>
</evidence>
<dbReference type="Proteomes" id="UP001153076">
    <property type="component" value="Unassembled WGS sequence"/>
</dbReference>
<organism evidence="4 5">
    <name type="scientific">Carnegiea gigantea</name>
    <dbReference type="NCBI Taxonomy" id="171969"/>
    <lineage>
        <taxon>Eukaryota</taxon>
        <taxon>Viridiplantae</taxon>
        <taxon>Streptophyta</taxon>
        <taxon>Embryophyta</taxon>
        <taxon>Tracheophyta</taxon>
        <taxon>Spermatophyta</taxon>
        <taxon>Magnoliopsida</taxon>
        <taxon>eudicotyledons</taxon>
        <taxon>Gunneridae</taxon>
        <taxon>Pentapetalae</taxon>
        <taxon>Caryophyllales</taxon>
        <taxon>Cactineae</taxon>
        <taxon>Cactaceae</taxon>
        <taxon>Cactoideae</taxon>
        <taxon>Echinocereeae</taxon>
        <taxon>Carnegiea</taxon>
    </lineage>
</organism>
<dbReference type="InterPro" id="IPR013766">
    <property type="entry name" value="Thioredoxin_domain"/>
</dbReference>
<name>A0A9Q1KVS8_9CARY</name>
<feature type="region of interest" description="Disordered" evidence="2">
    <location>
        <begin position="1"/>
        <end position="29"/>
    </location>
</feature>
<evidence type="ECO:0000256" key="1">
    <source>
        <dbReference type="SAM" id="Coils"/>
    </source>
</evidence>
<dbReference type="InterPro" id="IPR040348">
    <property type="entry name" value="POLAR-like"/>
</dbReference>
<reference evidence="4" key="1">
    <citation type="submission" date="2022-04" db="EMBL/GenBank/DDBJ databases">
        <title>Carnegiea gigantea Genome sequencing and assembly v2.</title>
        <authorList>
            <person name="Copetti D."/>
            <person name="Sanderson M.J."/>
            <person name="Burquez A."/>
            <person name="Wojciechowski M.F."/>
        </authorList>
    </citation>
    <scope>NUCLEOTIDE SEQUENCE</scope>
    <source>
        <strain evidence="4">SGP5-SGP5p</strain>
        <tissue evidence="4">Aerial part</tissue>
    </source>
</reference>
<evidence type="ECO:0000313" key="5">
    <source>
        <dbReference type="Proteomes" id="UP001153076"/>
    </source>
</evidence>
<proteinExistence type="predicted"/>
<feature type="region of interest" description="Disordered" evidence="2">
    <location>
        <begin position="67"/>
        <end position="88"/>
    </location>
</feature>
<accession>A0A9Q1KVS8</accession>
<feature type="domain" description="Thioredoxin" evidence="3">
    <location>
        <begin position="171"/>
        <end position="325"/>
    </location>
</feature>
<keyword evidence="5" id="KW-1185">Reference proteome</keyword>
<dbReference type="PANTHER" id="PTHR33476:SF22">
    <property type="entry name" value="PROTEIN POLAR LOCALIZATION DURING ASYMMETRIC DIVISION AND REDISTRIBUTION"/>
    <property type="match status" value="1"/>
</dbReference>
<dbReference type="PANTHER" id="PTHR33476">
    <property type="entry name" value="EMB|CAB62613.1"/>
    <property type="match status" value="1"/>
</dbReference>
<dbReference type="OrthoDB" id="1916242at2759"/>
<sequence length="363" mass="40853">MWGGDHQNSSDDEGSFPARKLQLGSSMTGGVEGSRMCIQRGVECSSPVRLVVYRLLTVVRKCRGRKRAAVEERESKQSRGRSRMREKVDVVGGVDDHRLESPVGVSENRSRNRASGCQRQEMTFNLAAGLGLLSLIAASKTELDKAMELRREMEVFLMSIREGHRSNASSTKPSDPRVAYAVSTTFDGLSNVSPYSLEDHAPSLSQPESGISLVYDKHCEMDEGEVPVEGLNHLEEELAAELEHLRVDEEKGESSENHEAAQKFILQIYPTYTAAQSITVSSGEVIDPQDAGIPEYYGVPPLELERRLHELLEARQEERIKELENHLECMKKRFQEKEVEVTWWKDTARLISKQVTEPSRLLR</sequence>
<dbReference type="AlphaFoldDB" id="A0A9Q1KVS8"/>
<evidence type="ECO:0000256" key="2">
    <source>
        <dbReference type="SAM" id="MobiDB-lite"/>
    </source>
</evidence>
<keyword evidence="1" id="KW-0175">Coiled coil</keyword>
<gene>
    <name evidence="4" type="ORF">Cgig2_002127</name>
</gene>
<dbReference type="EMBL" id="JAKOGI010000015">
    <property type="protein sequence ID" value="KAJ8450442.1"/>
    <property type="molecule type" value="Genomic_DNA"/>
</dbReference>
<comment type="caution">
    <text evidence="4">The sequence shown here is derived from an EMBL/GenBank/DDBJ whole genome shotgun (WGS) entry which is preliminary data.</text>
</comment>